<dbReference type="SUPFAM" id="SSF50249">
    <property type="entry name" value="Nucleic acid-binding proteins"/>
    <property type="match status" value="1"/>
</dbReference>
<evidence type="ECO:0000256" key="4">
    <source>
        <dbReference type="ARBA" id="ARBA00022980"/>
    </source>
</evidence>
<name>A0A1H3J443_EUBBA</name>
<sequence>MGIKKYKPTSPGRRNMSVNTFEEVTKKEPEKSLLAPLKSKAGRNVYGRITVRHQGGGAKRKYRIIDFKRNKDGVPGKVAGIEYDPNRSANIALINYADGEKRYILAPLKLKVGDTIVSGKEADITIGNCLPLAFIPVGTLVHNVELKAGKGGQMVRSAGASAQLMAKEGNYATLRLPSGEMRQVRMECRATIGTVGNLDHQNVRIGKAGRKRHMGIRPTVRGSVMNPNDHPHGGGEGRAPIGRPGPVTPWGKPALGYKTRKKHKASDKLIVRRRNAK</sequence>
<evidence type="ECO:0000256" key="8">
    <source>
        <dbReference type="SAM" id="MobiDB-lite"/>
    </source>
</evidence>
<evidence type="ECO:0000313" key="11">
    <source>
        <dbReference type="EMBL" id="SDY34577.1"/>
    </source>
</evidence>
<evidence type="ECO:0000259" key="9">
    <source>
        <dbReference type="SMART" id="SM01382"/>
    </source>
</evidence>
<evidence type="ECO:0000256" key="3">
    <source>
        <dbReference type="ARBA" id="ARBA00022884"/>
    </source>
</evidence>
<dbReference type="Gene3D" id="2.40.50.140">
    <property type="entry name" value="Nucleic acid-binding proteins"/>
    <property type="match status" value="1"/>
</dbReference>
<dbReference type="InterPro" id="IPR012340">
    <property type="entry name" value="NA-bd_OB-fold"/>
</dbReference>
<gene>
    <name evidence="7" type="primary">rplB</name>
    <name evidence="11" type="ORF">SAMN04488579_1276</name>
</gene>
<organism evidence="11 12">
    <name type="scientific">Eubacterium barkeri</name>
    <name type="common">Clostridium barkeri</name>
    <dbReference type="NCBI Taxonomy" id="1528"/>
    <lineage>
        <taxon>Bacteria</taxon>
        <taxon>Bacillati</taxon>
        <taxon>Bacillota</taxon>
        <taxon>Clostridia</taxon>
        <taxon>Eubacteriales</taxon>
        <taxon>Eubacteriaceae</taxon>
        <taxon>Eubacterium</taxon>
    </lineage>
</organism>
<comment type="function">
    <text evidence="7">One of the primary rRNA binding proteins. Required for association of the 30S and 50S subunits to form the 70S ribosome, for tRNA binding and peptide bond formation. It has been suggested to have peptidyltransferase activity; this is somewhat controversial. Makes several contacts with the 16S rRNA in the 70S ribosome.</text>
</comment>
<evidence type="ECO:0000259" key="10">
    <source>
        <dbReference type="SMART" id="SM01383"/>
    </source>
</evidence>
<keyword evidence="4 7" id="KW-0689">Ribosomal protein</keyword>
<feature type="domain" description="Large ribosomal subunit protein uL2 C-terminal" evidence="9">
    <location>
        <begin position="124"/>
        <end position="253"/>
    </location>
</feature>
<dbReference type="InterPro" id="IPR022669">
    <property type="entry name" value="Ribosomal_uL2_C"/>
</dbReference>
<dbReference type="GO" id="GO:0002181">
    <property type="term" value="P:cytoplasmic translation"/>
    <property type="evidence" value="ECO:0007669"/>
    <property type="project" value="TreeGrafter"/>
</dbReference>
<dbReference type="SUPFAM" id="SSF50104">
    <property type="entry name" value="Translation proteins SH3-like domain"/>
    <property type="match status" value="1"/>
</dbReference>
<reference evidence="12" key="1">
    <citation type="submission" date="2016-10" db="EMBL/GenBank/DDBJ databases">
        <authorList>
            <person name="Varghese N."/>
            <person name="Submissions S."/>
        </authorList>
    </citation>
    <scope>NUCLEOTIDE SEQUENCE [LARGE SCALE GENOMIC DNA]</scope>
    <source>
        <strain evidence="12">VPI 5359</strain>
    </source>
</reference>
<accession>A0A1H3J443</accession>
<dbReference type="GO" id="GO:0015934">
    <property type="term" value="C:large ribosomal subunit"/>
    <property type="evidence" value="ECO:0007669"/>
    <property type="project" value="InterPro"/>
</dbReference>
<evidence type="ECO:0000313" key="12">
    <source>
        <dbReference type="Proteomes" id="UP000199652"/>
    </source>
</evidence>
<evidence type="ECO:0000256" key="1">
    <source>
        <dbReference type="ARBA" id="ARBA00005636"/>
    </source>
</evidence>
<dbReference type="RefSeq" id="WP_090246872.1">
    <property type="nucleotide sequence ID" value="NZ_FNOU01000027.1"/>
</dbReference>
<dbReference type="Pfam" id="PF00181">
    <property type="entry name" value="Ribosomal_L2_N"/>
    <property type="match status" value="1"/>
</dbReference>
<dbReference type="InterPro" id="IPR008991">
    <property type="entry name" value="Translation_prot_SH3-like_sf"/>
</dbReference>
<dbReference type="InterPro" id="IPR022671">
    <property type="entry name" value="Ribosomal_uL2_CS"/>
</dbReference>
<comment type="similarity">
    <text evidence="1 7">Belongs to the universal ribosomal protein uL2 family.</text>
</comment>
<dbReference type="HAMAP" id="MF_01320_B">
    <property type="entry name" value="Ribosomal_uL2_B"/>
    <property type="match status" value="1"/>
</dbReference>
<dbReference type="OrthoDB" id="9778722at2"/>
<dbReference type="SMART" id="SM01382">
    <property type="entry name" value="Ribosomal_L2_C"/>
    <property type="match status" value="1"/>
</dbReference>
<protein>
    <recommendedName>
        <fullName evidence="6 7">Large ribosomal subunit protein uL2</fullName>
    </recommendedName>
</protein>
<evidence type="ECO:0000256" key="5">
    <source>
        <dbReference type="ARBA" id="ARBA00023274"/>
    </source>
</evidence>
<evidence type="ECO:0000256" key="6">
    <source>
        <dbReference type="ARBA" id="ARBA00035242"/>
    </source>
</evidence>
<dbReference type="FunFam" id="2.40.50.140:FF:000003">
    <property type="entry name" value="50S ribosomal protein L2"/>
    <property type="match status" value="1"/>
</dbReference>
<evidence type="ECO:0000256" key="7">
    <source>
        <dbReference type="HAMAP-Rule" id="MF_01320"/>
    </source>
</evidence>
<dbReference type="EMBL" id="FNOU01000027">
    <property type="protein sequence ID" value="SDY34577.1"/>
    <property type="molecule type" value="Genomic_DNA"/>
</dbReference>
<dbReference type="GO" id="GO:0016740">
    <property type="term" value="F:transferase activity"/>
    <property type="evidence" value="ECO:0007669"/>
    <property type="project" value="InterPro"/>
</dbReference>
<dbReference type="Gene3D" id="2.30.30.30">
    <property type="match status" value="1"/>
</dbReference>
<dbReference type="InterPro" id="IPR002171">
    <property type="entry name" value="Ribosomal_uL2"/>
</dbReference>
<dbReference type="GO" id="GO:0019843">
    <property type="term" value="F:rRNA binding"/>
    <property type="evidence" value="ECO:0007669"/>
    <property type="project" value="UniProtKB-UniRule"/>
</dbReference>
<dbReference type="Gene3D" id="4.10.950.10">
    <property type="entry name" value="Ribosomal protein L2, domain 3"/>
    <property type="match status" value="1"/>
</dbReference>
<feature type="region of interest" description="Disordered" evidence="8">
    <location>
        <begin position="219"/>
        <end position="277"/>
    </location>
</feature>
<dbReference type="AlphaFoldDB" id="A0A1H3J443"/>
<feature type="domain" description="Large ribosomal subunit protein uL2 RNA-binding" evidence="10">
    <location>
        <begin position="42"/>
        <end position="118"/>
    </location>
</feature>
<dbReference type="InterPro" id="IPR022666">
    <property type="entry name" value="Ribosomal_uL2_RNA-bd_dom"/>
</dbReference>
<keyword evidence="2 7" id="KW-0699">rRNA-binding</keyword>
<dbReference type="PANTHER" id="PTHR13691:SF5">
    <property type="entry name" value="LARGE RIBOSOMAL SUBUNIT PROTEIN UL2M"/>
    <property type="match status" value="1"/>
</dbReference>
<dbReference type="Proteomes" id="UP000199652">
    <property type="component" value="Unassembled WGS sequence"/>
</dbReference>
<dbReference type="PIRSF" id="PIRSF002158">
    <property type="entry name" value="Ribosomal_L2"/>
    <property type="match status" value="1"/>
</dbReference>
<dbReference type="InterPro" id="IPR014722">
    <property type="entry name" value="Rib_uL2_dom2"/>
</dbReference>
<keyword evidence="5 7" id="KW-0687">Ribonucleoprotein</keyword>
<proteinExistence type="inferred from homology"/>
<evidence type="ECO:0000256" key="2">
    <source>
        <dbReference type="ARBA" id="ARBA00022730"/>
    </source>
</evidence>
<dbReference type="STRING" id="1528.SAMN04488579_1276"/>
<dbReference type="NCBIfam" id="TIGR01171">
    <property type="entry name" value="rplB_bact"/>
    <property type="match status" value="1"/>
</dbReference>
<keyword evidence="12" id="KW-1185">Reference proteome</keyword>
<dbReference type="FunFam" id="4.10.950.10:FF:000001">
    <property type="entry name" value="50S ribosomal protein L2"/>
    <property type="match status" value="1"/>
</dbReference>
<feature type="compositionally biased region" description="Basic residues" evidence="8">
    <location>
        <begin position="258"/>
        <end position="277"/>
    </location>
</feature>
<dbReference type="InterPro" id="IPR014726">
    <property type="entry name" value="Ribosomal_uL2_dom3"/>
</dbReference>
<dbReference type="FunFam" id="2.30.30.30:FF:000001">
    <property type="entry name" value="50S ribosomal protein L2"/>
    <property type="match status" value="1"/>
</dbReference>
<dbReference type="SMART" id="SM01383">
    <property type="entry name" value="Ribosomal_L2"/>
    <property type="match status" value="1"/>
</dbReference>
<dbReference type="PROSITE" id="PS00467">
    <property type="entry name" value="RIBOSOMAL_L2"/>
    <property type="match status" value="1"/>
</dbReference>
<dbReference type="GO" id="GO:0003735">
    <property type="term" value="F:structural constituent of ribosome"/>
    <property type="evidence" value="ECO:0007669"/>
    <property type="project" value="InterPro"/>
</dbReference>
<keyword evidence="3 7" id="KW-0694">RNA-binding</keyword>
<dbReference type="PANTHER" id="PTHR13691">
    <property type="entry name" value="RIBOSOMAL PROTEIN L2"/>
    <property type="match status" value="1"/>
</dbReference>
<dbReference type="Pfam" id="PF03947">
    <property type="entry name" value="Ribosomal_L2_C"/>
    <property type="match status" value="1"/>
</dbReference>
<comment type="subunit">
    <text evidence="7">Part of the 50S ribosomal subunit. Forms a bridge to the 30S subunit in the 70S ribosome.</text>
</comment>
<dbReference type="InterPro" id="IPR005880">
    <property type="entry name" value="Ribosomal_uL2_bac/org-type"/>
</dbReference>